<comment type="caution">
    <text evidence="1">The sequence shown here is derived from an EMBL/GenBank/DDBJ whole genome shotgun (WGS) entry which is preliminary data.</text>
</comment>
<gene>
    <name evidence="1" type="ORF">R1sor_010673</name>
</gene>
<accession>A0ABD3I2E2</accession>
<dbReference type="PANTHER" id="PTHR33153">
    <property type="entry name" value="MYND-TYPE DOMAIN-CONTAINING PROTEIN"/>
    <property type="match status" value="1"/>
</dbReference>
<dbReference type="Proteomes" id="UP001633002">
    <property type="component" value="Unassembled WGS sequence"/>
</dbReference>
<dbReference type="EMBL" id="JBJQOH010000002">
    <property type="protein sequence ID" value="KAL3696597.1"/>
    <property type="molecule type" value="Genomic_DNA"/>
</dbReference>
<evidence type="ECO:0000313" key="2">
    <source>
        <dbReference type="Proteomes" id="UP001633002"/>
    </source>
</evidence>
<reference evidence="1 2" key="1">
    <citation type="submission" date="2024-09" db="EMBL/GenBank/DDBJ databases">
        <title>Chromosome-scale assembly of Riccia sorocarpa.</title>
        <authorList>
            <person name="Paukszto L."/>
        </authorList>
    </citation>
    <scope>NUCLEOTIDE SEQUENCE [LARGE SCALE GENOMIC DNA]</scope>
    <source>
        <strain evidence="1">LP-2024</strain>
        <tissue evidence="1">Aerial parts of the thallus</tissue>
    </source>
</reference>
<proteinExistence type="predicted"/>
<dbReference type="PANTHER" id="PTHR33153:SF3">
    <property type="entry name" value="TRAFFICKING PROTEIN PARTICLE COMPLEX SUBUNIT 11 DOMAIN-CONTAINING PROTEIN"/>
    <property type="match status" value="1"/>
</dbReference>
<organism evidence="1 2">
    <name type="scientific">Riccia sorocarpa</name>
    <dbReference type="NCBI Taxonomy" id="122646"/>
    <lineage>
        <taxon>Eukaryota</taxon>
        <taxon>Viridiplantae</taxon>
        <taxon>Streptophyta</taxon>
        <taxon>Embryophyta</taxon>
        <taxon>Marchantiophyta</taxon>
        <taxon>Marchantiopsida</taxon>
        <taxon>Marchantiidae</taxon>
        <taxon>Marchantiales</taxon>
        <taxon>Ricciaceae</taxon>
        <taxon>Riccia</taxon>
    </lineage>
</organism>
<name>A0ABD3I2E2_9MARC</name>
<evidence type="ECO:0000313" key="1">
    <source>
        <dbReference type="EMBL" id="KAL3696597.1"/>
    </source>
</evidence>
<dbReference type="AlphaFoldDB" id="A0ABD3I2E2"/>
<sequence>MGTPTRDAFEALDVRENCVLHTHTELSSTNPNLYLSFIHDAMDHSKTIIPRLTNKVKSLMGQVQPFPLKVVGILNHGHKPGVVAHVSVSGLWPSDPNYTISSIAKQLRDYENYHSGKTRDLAFREPASHELFSALLDEDIFNTTVLRKVGKTRITEEDEFLCTEGACGVDLILTRTPILMSSFHQGKILSPKAQGVRILSKGRFRVSLEITSNTKKRCKRTTDSTTEVYSHDKCLVEYWTRISSILTKVWKEVDGGLLKEGFWPVSDQGTGHISHGYSRDETHVPLTQRQELRMKFKQGKRFLLVKLQKGN</sequence>
<keyword evidence="2" id="KW-1185">Reference proteome</keyword>
<protein>
    <submittedName>
        <fullName evidence="1">Uncharacterized protein</fullName>
    </submittedName>
</protein>